<dbReference type="PRINTS" id="PR00205">
    <property type="entry name" value="CADHERIN"/>
</dbReference>
<dbReference type="PROSITE" id="PS50268">
    <property type="entry name" value="CADHERIN_2"/>
    <property type="match status" value="3"/>
</dbReference>
<protein>
    <submittedName>
        <fullName evidence="12">Protocadherin-11 X-linked</fullName>
    </submittedName>
</protein>
<dbReference type="InterPro" id="IPR050174">
    <property type="entry name" value="Protocadherin/Cadherin-CA"/>
</dbReference>
<evidence type="ECO:0000256" key="7">
    <source>
        <dbReference type="ARBA" id="ARBA00023180"/>
    </source>
</evidence>
<evidence type="ECO:0000256" key="2">
    <source>
        <dbReference type="ARBA" id="ARBA00022692"/>
    </source>
</evidence>
<evidence type="ECO:0000259" key="10">
    <source>
        <dbReference type="PROSITE" id="PS50268"/>
    </source>
</evidence>
<evidence type="ECO:0000256" key="6">
    <source>
        <dbReference type="ARBA" id="ARBA00023136"/>
    </source>
</evidence>
<dbReference type="GeneID" id="101847181"/>
<accession>A0ABM0ZWR6</accession>
<dbReference type="Proteomes" id="UP000694888">
    <property type="component" value="Unplaced"/>
</dbReference>
<evidence type="ECO:0000256" key="5">
    <source>
        <dbReference type="ARBA" id="ARBA00022989"/>
    </source>
</evidence>
<dbReference type="Pfam" id="PF00028">
    <property type="entry name" value="Cadherin"/>
    <property type="match status" value="3"/>
</dbReference>
<dbReference type="PROSITE" id="PS00232">
    <property type="entry name" value="CADHERIN_1"/>
    <property type="match status" value="1"/>
</dbReference>
<reference evidence="12" key="1">
    <citation type="submission" date="2025-08" db="UniProtKB">
        <authorList>
            <consortium name="RefSeq"/>
        </authorList>
    </citation>
    <scope>IDENTIFICATION</scope>
</reference>
<evidence type="ECO:0000256" key="1">
    <source>
        <dbReference type="ARBA" id="ARBA00004167"/>
    </source>
</evidence>
<evidence type="ECO:0000256" key="3">
    <source>
        <dbReference type="ARBA" id="ARBA00022737"/>
    </source>
</evidence>
<dbReference type="Gene3D" id="2.60.40.60">
    <property type="entry name" value="Cadherins"/>
    <property type="match status" value="3"/>
</dbReference>
<dbReference type="InterPro" id="IPR015919">
    <property type="entry name" value="Cadherin-like_sf"/>
</dbReference>
<keyword evidence="6" id="KW-0472">Membrane</keyword>
<dbReference type="SUPFAM" id="SSF49313">
    <property type="entry name" value="Cadherin-like"/>
    <property type="match status" value="3"/>
</dbReference>
<feature type="domain" description="Cadherin" evidence="10">
    <location>
        <begin position="26"/>
        <end position="130"/>
    </location>
</feature>
<organism evidence="11 12">
    <name type="scientific">Aplysia californica</name>
    <name type="common">California sea hare</name>
    <dbReference type="NCBI Taxonomy" id="6500"/>
    <lineage>
        <taxon>Eukaryota</taxon>
        <taxon>Metazoa</taxon>
        <taxon>Spiralia</taxon>
        <taxon>Lophotrochozoa</taxon>
        <taxon>Mollusca</taxon>
        <taxon>Gastropoda</taxon>
        <taxon>Heterobranchia</taxon>
        <taxon>Euthyneura</taxon>
        <taxon>Tectipleura</taxon>
        <taxon>Aplysiida</taxon>
        <taxon>Aplysioidea</taxon>
        <taxon>Aplysiidae</taxon>
        <taxon>Aplysia</taxon>
    </lineage>
</organism>
<sequence length="334" mass="35072">MNTVCLFIILLGSVSTIENQSGPVFQRAIYVFSVVEAAALGTVIGEVKATDRDSSLNGRIRYSLLDNGSGLFSVDSRTGLIITKAVLDYETQVSVTLTVKASDGGTGNTSESTAKVFINILDINDEGPIFSQANYTFAVQENLPIGSIIGLVKATDRDSGTNGMLRYAILNSGPSHLFSVDSITGQITSIAALDREVQDSVTLTVSAADLGPVSRSASAVVNINIVDVNDNAPIFSAANYMFVLSDRAPIGTRIGQVFATDFDMGANGMITYSLKDDGASLQFAIDDHTGQITVVSALTSRDVNFTVCATDNGLPAFSSDAQVLVQISADIVVG</sequence>
<evidence type="ECO:0000313" key="12">
    <source>
        <dbReference type="RefSeq" id="XP_012936099.1"/>
    </source>
</evidence>
<feature type="signal peptide" evidence="9">
    <location>
        <begin position="1"/>
        <end position="16"/>
    </location>
</feature>
<keyword evidence="3" id="KW-0677">Repeat</keyword>
<keyword evidence="11" id="KW-1185">Reference proteome</keyword>
<dbReference type="CDD" id="cd11304">
    <property type="entry name" value="Cadherin_repeat"/>
    <property type="match status" value="3"/>
</dbReference>
<name>A0ABM0ZWR6_APLCA</name>
<keyword evidence="2" id="KW-0812">Transmembrane</keyword>
<dbReference type="SMART" id="SM00112">
    <property type="entry name" value="CA"/>
    <property type="match status" value="3"/>
</dbReference>
<keyword evidence="9" id="KW-0732">Signal</keyword>
<dbReference type="InterPro" id="IPR002126">
    <property type="entry name" value="Cadherin-like_dom"/>
</dbReference>
<feature type="domain" description="Cadherin" evidence="10">
    <location>
        <begin position="131"/>
        <end position="235"/>
    </location>
</feature>
<keyword evidence="5" id="KW-1133">Transmembrane helix</keyword>
<evidence type="ECO:0000313" key="11">
    <source>
        <dbReference type="Proteomes" id="UP000694888"/>
    </source>
</evidence>
<evidence type="ECO:0000256" key="8">
    <source>
        <dbReference type="PROSITE-ProRule" id="PRU00043"/>
    </source>
</evidence>
<feature type="domain" description="Cadherin" evidence="10">
    <location>
        <begin position="236"/>
        <end position="327"/>
    </location>
</feature>
<dbReference type="InterPro" id="IPR020894">
    <property type="entry name" value="Cadherin_CS"/>
</dbReference>
<keyword evidence="7" id="KW-0325">Glycoprotein</keyword>
<evidence type="ECO:0000256" key="4">
    <source>
        <dbReference type="ARBA" id="ARBA00022837"/>
    </source>
</evidence>
<keyword evidence="4 8" id="KW-0106">Calcium</keyword>
<dbReference type="RefSeq" id="XP_012936099.1">
    <property type="nucleotide sequence ID" value="XM_013080645.1"/>
</dbReference>
<dbReference type="PANTHER" id="PTHR24028:SF328">
    <property type="entry name" value="CADHERIN-3"/>
    <property type="match status" value="1"/>
</dbReference>
<dbReference type="PANTHER" id="PTHR24028">
    <property type="entry name" value="CADHERIN-87A"/>
    <property type="match status" value="1"/>
</dbReference>
<proteinExistence type="predicted"/>
<feature type="chain" id="PRO_5046611033" evidence="9">
    <location>
        <begin position="17"/>
        <end position="334"/>
    </location>
</feature>
<comment type="subcellular location">
    <subcellularLocation>
        <location evidence="1">Membrane</location>
        <topology evidence="1">Single-pass membrane protein</topology>
    </subcellularLocation>
</comment>
<evidence type="ECO:0000256" key="9">
    <source>
        <dbReference type="SAM" id="SignalP"/>
    </source>
</evidence>
<gene>
    <name evidence="12" type="primary">LOC101847181</name>
</gene>